<dbReference type="InterPro" id="IPR000008">
    <property type="entry name" value="C2_dom"/>
</dbReference>
<dbReference type="Pfam" id="PF06292">
    <property type="entry name" value="MUN"/>
    <property type="match status" value="1"/>
</dbReference>
<dbReference type="GO" id="GO:0016082">
    <property type="term" value="P:synaptic vesicle priming"/>
    <property type="evidence" value="ECO:0007669"/>
    <property type="project" value="TreeGrafter"/>
</dbReference>
<comment type="caution">
    <text evidence="3">The sequence shown here is derived from an EMBL/GenBank/DDBJ whole genome shotgun (WGS) entry which is preliminary data.</text>
</comment>
<proteinExistence type="predicted"/>
<dbReference type="PANTHER" id="PTHR10480">
    <property type="entry name" value="PROTEIN UNC-13 HOMOLOG"/>
    <property type="match status" value="1"/>
</dbReference>
<dbReference type="GO" id="GO:0043195">
    <property type="term" value="C:terminal bouton"/>
    <property type="evidence" value="ECO:0007669"/>
    <property type="project" value="TreeGrafter"/>
</dbReference>
<sequence>MKQFFHANGNGLKKTFLDKSPDLQSLRNALSMYTQTTDTLIKKFVTTQTKQDLPTQEDGPVGEISIQVDLFTHPNSGEHKVTVKIVACNELKWPNTTMFKPFVEVNMIGPHLSDKKRKFATKSKHNNWSPKFNETFYL</sequence>
<organism evidence="3 4">
    <name type="scientific">Euroglyphus maynei</name>
    <name type="common">Mayne's house dust mite</name>
    <dbReference type="NCBI Taxonomy" id="6958"/>
    <lineage>
        <taxon>Eukaryota</taxon>
        <taxon>Metazoa</taxon>
        <taxon>Ecdysozoa</taxon>
        <taxon>Arthropoda</taxon>
        <taxon>Chelicerata</taxon>
        <taxon>Arachnida</taxon>
        <taxon>Acari</taxon>
        <taxon>Acariformes</taxon>
        <taxon>Sarcoptiformes</taxon>
        <taxon>Astigmata</taxon>
        <taxon>Psoroptidia</taxon>
        <taxon>Analgoidea</taxon>
        <taxon>Pyroglyphidae</taxon>
        <taxon>Pyroglyphinae</taxon>
        <taxon>Euroglyphus</taxon>
    </lineage>
</organism>
<dbReference type="Gene3D" id="2.60.40.150">
    <property type="entry name" value="C2 domain"/>
    <property type="match status" value="1"/>
</dbReference>
<keyword evidence="4" id="KW-1185">Reference proteome</keyword>
<feature type="domain" description="MHD2" evidence="2">
    <location>
        <begin position="1"/>
        <end position="44"/>
    </location>
</feature>
<dbReference type="PANTHER" id="PTHR10480:SF12">
    <property type="entry name" value="UNC-13, ISOFORM E"/>
    <property type="match status" value="1"/>
</dbReference>
<dbReference type="Proteomes" id="UP000194236">
    <property type="component" value="Unassembled WGS sequence"/>
</dbReference>
<evidence type="ECO:0000313" key="4">
    <source>
        <dbReference type="Proteomes" id="UP000194236"/>
    </source>
</evidence>
<dbReference type="InterPro" id="IPR035892">
    <property type="entry name" value="C2_domain_sf"/>
</dbReference>
<dbReference type="GO" id="GO:0099525">
    <property type="term" value="P:presynaptic dense core vesicle exocytosis"/>
    <property type="evidence" value="ECO:0007669"/>
    <property type="project" value="TreeGrafter"/>
</dbReference>
<dbReference type="SUPFAM" id="SSF49562">
    <property type="entry name" value="C2 domain (Calcium/lipid-binding domain, CaLB)"/>
    <property type="match status" value="1"/>
</dbReference>
<dbReference type="GO" id="GO:0019992">
    <property type="term" value="F:diacylglycerol binding"/>
    <property type="evidence" value="ECO:0007669"/>
    <property type="project" value="InterPro"/>
</dbReference>
<dbReference type="Pfam" id="PF00168">
    <property type="entry name" value="C2"/>
    <property type="match status" value="1"/>
</dbReference>
<dbReference type="EMBL" id="MUJZ01010469">
    <property type="protein sequence ID" value="OTF82051.1"/>
    <property type="molecule type" value="Genomic_DNA"/>
</dbReference>
<dbReference type="InterPro" id="IPR027080">
    <property type="entry name" value="Unc-13"/>
</dbReference>
<dbReference type="GO" id="GO:0042734">
    <property type="term" value="C:presynaptic membrane"/>
    <property type="evidence" value="ECO:0007669"/>
    <property type="project" value="TreeGrafter"/>
</dbReference>
<dbReference type="GO" id="GO:0031594">
    <property type="term" value="C:neuromuscular junction"/>
    <property type="evidence" value="ECO:0007669"/>
    <property type="project" value="TreeGrafter"/>
</dbReference>
<dbReference type="InterPro" id="IPR010439">
    <property type="entry name" value="MUN_dom"/>
</dbReference>
<dbReference type="GO" id="GO:0005516">
    <property type="term" value="F:calmodulin binding"/>
    <property type="evidence" value="ECO:0007669"/>
    <property type="project" value="TreeGrafter"/>
</dbReference>
<evidence type="ECO:0000259" key="2">
    <source>
        <dbReference type="PROSITE" id="PS51259"/>
    </source>
</evidence>
<accession>A0A1Y3BM34</accession>
<evidence type="ECO:0008006" key="5">
    <source>
        <dbReference type="Google" id="ProtNLM"/>
    </source>
</evidence>
<dbReference type="PROSITE" id="PS51259">
    <property type="entry name" value="MHD2"/>
    <property type="match status" value="1"/>
</dbReference>
<dbReference type="Gene3D" id="1.20.58.1100">
    <property type="match status" value="1"/>
</dbReference>
<reference evidence="3 4" key="1">
    <citation type="submission" date="2017-03" db="EMBL/GenBank/DDBJ databases">
        <title>Genome Survey of Euroglyphus maynei.</title>
        <authorList>
            <person name="Arlian L.G."/>
            <person name="Morgan M.S."/>
            <person name="Rider S.D."/>
        </authorList>
    </citation>
    <scope>NUCLEOTIDE SEQUENCE [LARGE SCALE GENOMIC DNA]</scope>
    <source>
        <strain evidence="3">Arlian Lab</strain>
        <tissue evidence="3">Whole body</tissue>
    </source>
</reference>
<evidence type="ECO:0000259" key="1">
    <source>
        <dbReference type="PROSITE" id="PS50004"/>
    </source>
</evidence>
<dbReference type="GO" id="GO:0098831">
    <property type="term" value="C:presynaptic active zone cytoplasmic component"/>
    <property type="evidence" value="ECO:0007669"/>
    <property type="project" value="TreeGrafter"/>
</dbReference>
<dbReference type="GO" id="GO:0061789">
    <property type="term" value="P:dense core granule priming"/>
    <property type="evidence" value="ECO:0007669"/>
    <property type="project" value="TreeGrafter"/>
</dbReference>
<dbReference type="AlphaFoldDB" id="A0A1Y3BM34"/>
<protein>
    <recommendedName>
        <fullName evidence="5">C2 domain-containing protein</fullName>
    </recommendedName>
</protein>
<gene>
    <name evidence="3" type="ORF">BLA29_011624</name>
</gene>
<dbReference type="GO" id="GO:0035249">
    <property type="term" value="P:synaptic transmission, glutamatergic"/>
    <property type="evidence" value="ECO:0007669"/>
    <property type="project" value="TreeGrafter"/>
</dbReference>
<dbReference type="GO" id="GO:0016081">
    <property type="term" value="P:synaptic vesicle docking"/>
    <property type="evidence" value="ECO:0007669"/>
    <property type="project" value="TreeGrafter"/>
</dbReference>
<dbReference type="GO" id="GO:0030672">
    <property type="term" value="C:synaptic vesicle membrane"/>
    <property type="evidence" value="ECO:0007669"/>
    <property type="project" value="TreeGrafter"/>
</dbReference>
<dbReference type="GO" id="GO:0017075">
    <property type="term" value="F:syntaxin-1 binding"/>
    <property type="evidence" value="ECO:0007669"/>
    <property type="project" value="TreeGrafter"/>
</dbReference>
<dbReference type="PROSITE" id="PS50004">
    <property type="entry name" value="C2"/>
    <property type="match status" value="1"/>
</dbReference>
<dbReference type="InterPro" id="IPR014772">
    <property type="entry name" value="Munc13_dom-2"/>
</dbReference>
<feature type="domain" description="C2" evidence="1">
    <location>
        <begin position="60"/>
        <end position="138"/>
    </location>
</feature>
<name>A0A1Y3BM34_EURMA</name>
<evidence type="ECO:0000313" key="3">
    <source>
        <dbReference type="EMBL" id="OTF82051.1"/>
    </source>
</evidence>
<dbReference type="OrthoDB" id="10053234at2759"/>